<dbReference type="PATRIC" id="fig|28092.6.peg.2123"/>
<feature type="domain" description="XdhC Rossmann" evidence="2">
    <location>
        <begin position="199"/>
        <end position="340"/>
    </location>
</feature>
<comment type="caution">
    <text evidence="3">The sequence shown here is derived from an EMBL/GenBank/DDBJ whole genome shotgun (WGS) entry which is preliminary data.</text>
</comment>
<dbReference type="Pfam" id="PF02625">
    <property type="entry name" value="XdhC_CoxI"/>
    <property type="match status" value="1"/>
</dbReference>
<dbReference type="InterPro" id="IPR027051">
    <property type="entry name" value="XdhC_Rossmann_dom"/>
</dbReference>
<evidence type="ECO:0000313" key="4">
    <source>
        <dbReference type="Proteomes" id="UP000033618"/>
    </source>
</evidence>
<dbReference type="InterPro" id="IPR052698">
    <property type="entry name" value="MoCofactor_Util/Proc"/>
</dbReference>
<dbReference type="EMBL" id="LAQU01000007">
    <property type="protein sequence ID" value="KKB63817.1"/>
    <property type="molecule type" value="Genomic_DNA"/>
</dbReference>
<keyword evidence="4" id="KW-1185">Reference proteome</keyword>
<name>A0A0F5K2P1_9BURK</name>
<evidence type="ECO:0008006" key="5">
    <source>
        <dbReference type="Google" id="ProtNLM"/>
    </source>
</evidence>
<organism evidence="3 4">
    <name type="scientific">Robbsia andropogonis</name>
    <dbReference type="NCBI Taxonomy" id="28092"/>
    <lineage>
        <taxon>Bacteria</taxon>
        <taxon>Pseudomonadati</taxon>
        <taxon>Pseudomonadota</taxon>
        <taxon>Betaproteobacteria</taxon>
        <taxon>Burkholderiales</taxon>
        <taxon>Burkholderiaceae</taxon>
        <taxon>Robbsia</taxon>
    </lineage>
</organism>
<gene>
    <name evidence="3" type="ORF">WM40_09010</name>
</gene>
<dbReference type="STRING" id="28092.WM40_09010"/>
<dbReference type="PANTHER" id="PTHR30388:SF4">
    <property type="entry name" value="MOLYBDENUM COFACTOR INSERTION CHAPERONE PAOD"/>
    <property type="match status" value="1"/>
</dbReference>
<proteinExistence type="predicted"/>
<protein>
    <recommendedName>
        <fullName evidence="5">Lipoprotein</fullName>
    </recommendedName>
</protein>
<feature type="domain" description="XdhC- CoxI" evidence="1">
    <location>
        <begin position="15"/>
        <end position="85"/>
    </location>
</feature>
<accession>A0A0F5K2P1</accession>
<evidence type="ECO:0000259" key="2">
    <source>
        <dbReference type="Pfam" id="PF13478"/>
    </source>
</evidence>
<sequence length="390" mass="41679">MDNVDLSVIETAEQWRVDGRRVVLGTVVRTWGSAPRPPGSMVAIRDDGVITGSVSGGCIEDDLADRAVQGMLCAENGLPSIVTYGVHAEEARRFGLPCGGTLELVLEPVTERSLLATLIDALRQSAPPRTIDEIASAATAALSFRRTVLYRDLDMRTGAVTLRDSAPDIEKHAARHAQTGDFAFNGETLTTLHGAAYRMVLIGAGEISAHLARMAIPLGYNVIVCEPREHHAGSWDVPGVMLTRAMPDDVVLGMGMDARTAVIALTHDPKLDDLALIDALQSEAFYVGAIGSRRHRDQRIARLALFDVTSAQLATLHSPVGLYLGAQTPAEIAVSILAEVTAFRHNVPVLQSHAIRARAKVPYATCDEPEINGAACASVRPDDTDSTGSR</sequence>
<dbReference type="Gene3D" id="3.40.50.720">
    <property type="entry name" value="NAD(P)-binding Rossmann-like Domain"/>
    <property type="match status" value="1"/>
</dbReference>
<dbReference type="InterPro" id="IPR003777">
    <property type="entry name" value="XdhC_CoxI"/>
</dbReference>
<evidence type="ECO:0000313" key="3">
    <source>
        <dbReference type="EMBL" id="KKB63817.1"/>
    </source>
</evidence>
<dbReference type="Proteomes" id="UP000033618">
    <property type="component" value="Unassembled WGS sequence"/>
</dbReference>
<dbReference type="RefSeq" id="WP_046152708.1">
    <property type="nucleotide sequence ID" value="NZ_CADFGU010000001.1"/>
</dbReference>
<dbReference type="AlphaFoldDB" id="A0A0F5K2P1"/>
<reference evidence="3 4" key="1">
    <citation type="submission" date="2015-03" db="EMBL/GenBank/DDBJ databases">
        <title>Draft Genome Sequence of Burkholderia andropogonis type strain ICMP2807, isolated from Sorghum bicolor.</title>
        <authorList>
            <person name="Lopes-Santos L."/>
            <person name="Castro D.B."/>
            <person name="Ottoboni L.M."/>
            <person name="Park D."/>
            <person name="Weirc B.S."/>
            <person name="Destefano S.A."/>
        </authorList>
    </citation>
    <scope>NUCLEOTIDE SEQUENCE [LARGE SCALE GENOMIC DNA]</scope>
    <source>
        <strain evidence="3 4">ICMP2807</strain>
    </source>
</reference>
<dbReference type="OrthoDB" id="9815497at2"/>
<dbReference type="PANTHER" id="PTHR30388">
    <property type="entry name" value="ALDEHYDE OXIDOREDUCTASE MOLYBDENUM COFACTOR ASSEMBLY PROTEIN"/>
    <property type="match status" value="1"/>
</dbReference>
<dbReference type="Pfam" id="PF13478">
    <property type="entry name" value="XdhC_C"/>
    <property type="match status" value="1"/>
</dbReference>
<evidence type="ECO:0000259" key="1">
    <source>
        <dbReference type="Pfam" id="PF02625"/>
    </source>
</evidence>